<dbReference type="InParanoid" id="E4WQ18"/>
<organism evidence="2">
    <name type="scientific">Oikopleura dioica</name>
    <name type="common">Tunicate</name>
    <dbReference type="NCBI Taxonomy" id="34765"/>
    <lineage>
        <taxon>Eukaryota</taxon>
        <taxon>Metazoa</taxon>
        <taxon>Chordata</taxon>
        <taxon>Tunicata</taxon>
        <taxon>Appendicularia</taxon>
        <taxon>Copelata</taxon>
        <taxon>Oikopleuridae</taxon>
        <taxon>Oikopleura</taxon>
    </lineage>
</organism>
<name>E4WQ18_OIKDI</name>
<protein>
    <submittedName>
        <fullName evidence="2">Uncharacterized protein</fullName>
    </submittedName>
</protein>
<dbReference type="EMBL" id="FN653015">
    <property type="protein sequence ID" value="CBY20811.1"/>
    <property type="molecule type" value="Genomic_DNA"/>
</dbReference>
<sequence length="49" mass="5544">MEVQYVYTKKRAEFGRHANFSDRPAESHVDIAPDLGSAKELSPQKSVPR</sequence>
<gene>
    <name evidence="2" type="ORF">GSOID_T00000817001</name>
</gene>
<evidence type="ECO:0000313" key="3">
    <source>
        <dbReference type="Proteomes" id="UP000001307"/>
    </source>
</evidence>
<evidence type="ECO:0000256" key="1">
    <source>
        <dbReference type="SAM" id="MobiDB-lite"/>
    </source>
</evidence>
<dbReference type="AlphaFoldDB" id="E4WQ18"/>
<accession>E4WQ18</accession>
<keyword evidence="3" id="KW-1185">Reference proteome</keyword>
<feature type="region of interest" description="Disordered" evidence="1">
    <location>
        <begin position="25"/>
        <end position="49"/>
    </location>
</feature>
<dbReference type="OrthoDB" id="8927584at2759"/>
<proteinExistence type="predicted"/>
<dbReference type="Proteomes" id="UP000001307">
    <property type="component" value="Unassembled WGS sequence"/>
</dbReference>
<evidence type="ECO:0000313" key="2">
    <source>
        <dbReference type="EMBL" id="CBY20811.1"/>
    </source>
</evidence>
<reference evidence="2" key="1">
    <citation type="journal article" date="2010" name="Science">
        <title>Plasticity of animal genome architecture unmasked by rapid evolution of a pelagic tunicate.</title>
        <authorList>
            <person name="Denoeud F."/>
            <person name="Henriet S."/>
            <person name="Mungpakdee S."/>
            <person name="Aury J.M."/>
            <person name="Da Silva C."/>
            <person name="Brinkmann H."/>
            <person name="Mikhaleva J."/>
            <person name="Olsen L.C."/>
            <person name="Jubin C."/>
            <person name="Canestro C."/>
            <person name="Bouquet J.M."/>
            <person name="Danks G."/>
            <person name="Poulain J."/>
            <person name="Campsteijn C."/>
            <person name="Adamski M."/>
            <person name="Cross I."/>
            <person name="Yadetie F."/>
            <person name="Muffato M."/>
            <person name="Louis A."/>
            <person name="Butcher S."/>
            <person name="Tsagkogeorga G."/>
            <person name="Konrad A."/>
            <person name="Singh S."/>
            <person name="Jensen M.F."/>
            <person name="Cong E.H."/>
            <person name="Eikeseth-Otteraa H."/>
            <person name="Noel B."/>
            <person name="Anthouard V."/>
            <person name="Porcel B.M."/>
            <person name="Kachouri-Lafond R."/>
            <person name="Nishino A."/>
            <person name="Ugolini M."/>
            <person name="Chourrout P."/>
            <person name="Nishida H."/>
            <person name="Aasland R."/>
            <person name="Huzurbazar S."/>
            <person name="Westhof E."/>
            <person name="Delsuc F."/>
            <person name="Lehrach H."/>
            <person name="Reinhardt R."/>
            <person name="Weissenbach J."/>
            <person name="Roy S.W."/>
            <person name="Artiguenave F."/>
            <person name="Postlethwait J.H."/>
            <person name="Manak J.R."/>
            <person name="Thompson E.M."/>
            <person name="Jaillon O."/>
            <person name="Du Pasquier L."/>
            <person name="Boudinot P."/>
            <person name="Liberles D.A."/>
            <person name="Volff J.N."/>
            <person name="Philippe H."/>
            <person name="Lenhard B."/>
            <person name="Roest Crollius H."/>
            <person name="Wincker P."/>
            <person name="Chourrout D."/>
        </authorList>
    </citation>
    <scope>NUCLEOTIDE SEQUENCE [LARGE SCALE GENOMIC DNA]</scope>
</reference>